<proteinExistence type="predicted"/>
<dbReference type="AlphaFoldDB" id="A0A5P1E7Y1"/>
<sequence length="97" mass="10309">MVPTAPPAQTWGGPLTRPRYPLDWPGRGLLLPRASTTQGDATSQPLAEILLPQAVKEATVAVANAILTEEAEVVIIDDRSLAKEEGADIYMAEAEDA</sequence>
<evidence type="ECO:0000313" key="1">
    <source>
        <dbReference type="EMBL" id="ONK58123.1"/>
    </source>
</evidence>
<evidence type="ECO:0000313" key="2">
    <source>
        <dbReference type="Proteomes" id="UP000243459"/>
    </source>
</evidence>
<gene>
    <name evidence="1" type="ORF">A4U43_C09F8400</name>
</gene>
<protein>
    <submittedName>
        <fullName evidence="1">Uncharacterized protein</fullName>
    </submittedName>
</protein>
<reference evidence="2" key="1">
    <citation type="journal article" date="2017" name="Nat. Commun.">
        <title>The asparagus genome sheds light on the origin and evolution of a young Y chromosome.</title>
        <authorList>
            <person name="Harkess A."/>
            <person name="Zhou J."/>
            <person name="Xu C."/>
            <person name="Bowers J.E."/>
            <person name="Van der Hulst R."/>
            <person name="Ayyampalayam S."/>
            <person name="Mercati F."/>
            <person name="Riccardi P."/>
            <person name="McKain M.R."/>
            <person name="Kakrana A."/>
            <person name="Tang H."/>
            <person name="Ray J."/>
            <person name="Groenendijk J."/>
            <person name="Arikit S."/>
            <person name="Mathioni S.M."/>
            <person name="Nakano M."/>
            <person name="Shan H."/>
            <person name="Telgmann-Rauber A."/>
            <person name="Kanno A."/>
            <person name="Yue Z."/>
            <person name="Chen H."/>
            <person name="Li W."/>
            <person name="Chen Y."/>
            <person name="Xu X."/>
            <person name="Zhang Y."/>
            <person name="Luo S."/>
            <person name="Chen H."/>
            <person name="Gao J."/>
            <person name="Mao Z."/>
            <person name="Pires J.C."/>
            <person name="Luo M."/>
            <person name="Kudrna D."/>
            <person name="Wing R.A."/>
            <person name="Meyers B.C."/>
            <person name="Yi K."/>
            <person name="Kong H."/>
            <person name="Lavrijsen P."/>
            <person name="Sunseri F."/>
            <person name="Falavigna A."/>
            <person name="Ye Y."/>
            <person name="Leebens-Mack J.H."/>
            <person name="Chen G."/>
        </authorList>
    </citation>
    <scope>NUCLEOTIDE SEQUENCE [LARGE SCALE GENOMIC DNA]</scope>
    <source>
        <strain evidence="2">cv. DH0086</strain>
    </source>
</reference>
<name>A0A5P1E7Y1_ASPOF</name>
<accession>A0A5P1E7Y1</accession>
<keyword evidence="2" id="KW-1185">Reference proteome</keyword>
<dbReference type="Gramene" id="ONK58123">
    <property type="protein sequence ID" value="ONK58123"/>
    <property type="gene ID" value="A4U43_C09F8400"/>
</dbReference>
<dbReference type="EMBL" id="CM007389">
    <property type="protein sequence ID" value="ONK58123.1"/>
    <property type="molecule type" value="Genomic_DNA"/>
</dbReference>
<dbReference type="Proteomes" id="UP000243459">
    <property type="component" value="Chromosome 9"/>
</dbReference>
<organism evidence="1 2">
    <name type="scientific">Asparagus officinalis</name>
    <name type="common">Garden asparagus</name>
    <dbReference type="NCBI Taxonomy" id="4686"/>
    <lineage>
        <taxon>Eukaryota</taxon>
        <taxon>Viridiplantae</taxon>
        <taxon>Streptophyta</taxon>
        <taxon>Embryophyta</taxon>
        <taxon>Tracheophyta</taxon>
        <taxon>Spermatophyta</taxon>
        <taxon>Magnoliopsida</taxon>
        <taxon>Liliopsida</taxon>
        <taxon>Asparagales</taxon>
        <taxon>Asparagaceae</taxon>
        <taxon>Asparagoideae</taxon>
        <taxon>Asparagus</taxon>
    </lineage>
</organism>